<evidence type="ECO:0000256" key="13">
    <source>
        <dbReference type="ARBA" id="ARBA00023170"/>
    </source>
</evidence>
<dbReference type="OrthoDB" id="676979at2759"/>
<dbReference type="Gene3D" id="3.80.10.10">
    <property type="entry name" value="Ribonuclease Inhibitor"/>
    <property type="match status" value="3"/>
</dbReference>
<comment type="caution">
    <text evidence="19">The sequence shown here is derived from an EMBL/GenBank/DDBJ whole genome shotgun (WGS) entry which is preliminary data.</text>
</comment>
<evidence type="ECO:0000256" key="6">
    <source>
        <dbReference type="ARBA" id="ARBA00022692"/>
    </source>
</evidence>
<name>A0A8T2T2J8_CERRI</name>
<dbReference type="FunFam" id="3.80.10.10:FF:000095">
    <property type="entry name" value="LRR receptor-like serine/threonine-protein kinase GSO1"/>
    <property type="match status" value="1"/>
</dbReference>
<evidence type="ECO:0000256" key="15">
    <source>
        <dbReference type="PROSITE-ProRule" id="PRU10141"/>
    </source>
</evidence>
<dbReference type="InterPro" id="IPR000719">
    <property type="entry name" value="Prot_kinase_dom"/>
</dbReference>
<dbReference type="SMART" id="SM00369">
    <property type="entry name" value="LRR_TYP"/>
    <property type="match status" value="6"/>
</dbReference>
<dbReference type="EMBL" id="CM035421">
    <property type="protein sequence ID" value="KAH7387319.1"/>
    <property type="molecule type" value="Genomic_DNA"/>
</dbReference>
<evidence type="ECO:0000256" key="1">
    <source>
        <dbReference type="ARBA" id="ARBA00004162"/>
    </source>
</evidence>
<dbReference type="PRINTS" id="PR00019">
    <property type="entry name" value="LEURICHRPT"/>
</dbReference>
<dbReference type="GO" id="GO:0004672">
    <property type="term" value="F:protein kinase activity"/>
    <property type="evidence" value="ECO:0007669"/>
    <property type="project" value="InterPro"/>
</dbReference>
<dbReference type="PANTHER" id="PTHR48056">
    <property type="entry name" value="LRR RECEPTOR-LIKE SERINE/THREONINE-PROTEIN KINASE-RELATED"/>
    <property type="match status" value="1"/>
</dbReference>
<accession>A0A8T2T2J8</accession>
<keyword evidence="11 16" id="KW-1133">Transmembrane helix</keyword>
<dbReference type="FunFam" id="3.80.10.10:FF:000077">
    <property type="entry name" value="LRR receptor-like serine/threonine-protein kinase ERL1"/>
    <property type="match status" value="1"/>
</dbReference>
<evidence type="ECO:0000256" key="2">
    <source>
        <dbReference type="ARBA" id="ARBA00004479"/>
    </source>
</evidence>
<evidence type="ECO:0000256" key="7">
    <source>
        <dbReference type="ARBA" id="ARBA00022729"/>
    </source>
</evidence>
<feature type="transmembrane region" description="Helical" evidence="16">
    <location>
        <begin position="635"/>
        <end position="658"/>
    </location>
</feature>
<comment type="similarity">
    <text evidence="3">Belongs to the RLP family.</text>
</comment>
<keyword evidence="8" id="KW-0677">Repeat</keyword>
<dbReference type="EMBL" id="CM035421">
    <property type="protein sequence ID" value="KAH7387320.1"/>
    <property type="molecule type" value="Genomic_DNA"/>
</dbReference>
<keyword evidence="14" id="KW-0325">Glycoprotein</keyword>
<evidence type="ECO:0000256" key="14">
    <source>
        <dbReference type="ARBA" id="ARBA00023180"/>
    </source>
</evidence>
<gene>
    <name evidence="19" type="ORF">KP509_16G016600</name>
</gene>
<evidence type="ECO:0000256" key="12">
    <source>
        <dbReference type="ARBA" id="ARBA00023136"/>
    </source>
</evidence>
<evidence type="ECO:0000256" key="8">
    <source>
        <dbReference type="ARBA" id="ARBA00022737"/>
    </source>
</evidence>
<dbReference type="Pfam" id="PF13855">
    <property type="entry name" value="LRR_8"/>
    <property type="match status" value="1"/>
</dbReference>
<dbReference type="GO" id="GO:0005524">
    <property type="term" value="F:ATP binding"/>
    <property type="evidence" value="ECO:0007669"/>
    <property type="project" value="UniProtKB-UniRule"/>
</dbReference>
<dbReference type="InterPro" id="IPR001611">
    <property type="entry name" value="Leu-rich_rpt"/>
</dbReference>
<keyword evidence="5" id="KW-0433">Leucine-rich repeat</keyword>
<evidence type="ECO:0000313" key="20">
    <source>
        <dbReference type="Proteomes" id="UP000825935"/>
    </source>
</evidence>
<sequence length="994" mass="108544">MGTKYFACALIALLCVITVGASANVESPFVLNDDVLALIVLKADLIDPTSALRSWTEDDNSPCNWTGVTCDTQTGRVISVQLHELSLSGRIGRCLEKLSYLQIFSLANNNISGPIPSEIAQLSQLRKLDLSHNVLSGSIPPALGNLSSLKSLDLSGNALSGTLPEQLFSNCKSLHFLSVAQNVLEGSIPESIGSCTALRVLDLSFNGLTGVLPSTMRALTSLSDMDLSHNSLSGPLPDFQPYMVNVKLQQNFFNGRIPAEIGNCSVLKNLDLSHNFLTDSLPDSMQRLEFLSTLNIASNYFAGPLPSWLQSLTLLKEINLSRNAFYGQIPSTVGLLKYLYSLDMSHNNLDGSIPSTISRNMRLKELDLSSNNFTGSFPSMLMSSIVSLKLSDNQLSGPLPDMMNTHCDTVQHIDLSKNRFSGQLQYLGLCENIHYLNVSHNLFSGSIPDFQEGSALFVLDMSHNELVGDIPRSIENASGLSILLLNNNKLSGRIPPELANCSYLIDINLSQNDLLGSIPPEFGNLTNLKALDLSYNNISGVIPSELGELHNLKFFNASYNQLEGPIPEEGNFDKFNKSAFVGNIDLCGANVEVDCPNVMPKPIVLNPNSSDSDDNEPNPFGGANHHRHIALSASAILAIAAAVAISGGVVVILVLNVYSHSLSRPADIHMLEGYSTSSSPDLPLGKLVMFSKNLDPKSEEWVTSAHALLNKDSELGRGGFGTVYKAVLADGRTVAIKKLMVSSLVKSQYDFEKEIQFLGQIKHRNLLALQGYYWTPQLQLLIYDYIPNGNLYSHLHERSHGDVPLGWPARFKIALGAAHGLAHLHHACHPQVIHYNMKSSNVLLDEGCNPKIADFGLANLLPMVDRYLMSSKFQSALGYMAPEFACQSSRINEKCDVYGYGIMLLELVTGRRPVEYMEDDVVILCDYVRALLDEGNPMICVDGTLHDYVEEEVLPVIKLGLICASQVPSNRPSMAEVVQILELIKSPVNSKDLL</sequence>
<dbReference type="OMA" id="WNDRFNI"/>
<evidence type="ECO:0000259" key="18">
    <source>
        <dbReference type="PROSITE" id="PS50011"/>
    </source>
</evidence>
<dbReference type="Pfam" id="PF07714">
    <property type="entry name" value="PK_Tyr_Ser-Thr"/>
    <property type="match status" value="1"/>
</dbReference>
<dbReference type="Proteomes" id="UP000825935">
    <property type="component" value="Chromosome 16"/>
</dbReference>
<comment type="subcellular location">
    <subcellularLocation>
        <location evidence="1">Cell membrane</location>
        <topology evidence="1">Single-pass membrane protein</topology>
    </subcellularLocation>
    <subcellularLocation>
        <location evidence="2">Membrane</location>
        <topology evidence="2">Single-pass type I membrane protein</topology>
    </subcellularLocation>
</comment>
<dbReference type="Pfam" id="PF12799">
    <property type="entry name" value="LRR_4"/>
    <property type="match status" value="1"/>
</dbReference>
<feature type="signal peptide" evidence="17">
    <location>
        <begin position="1"/>
        <end position="22"/>
    </location>
</feature>
<organism evidence="19 20">
    <name type="scientific">Ceratopteris richardii</name>
    <name type="common">Triangle waterfern</name>
    <dbReference type="NCBI Taxonomy" id="49495"/>
    <lineage>
        <taxon>Eukaryota</taxon>
        <taxon>Viridiplantae</taxon>
        <taxon>Streptophyta</taxon>
        <taxon>Embryophyta</taxon>
        <taxon>Tracheophyta</taxon>
        <taxon>Polypodiopsida</taxon>
        <taxon>Polypodiidae</taxon>
        <taxon>Polypodiales</taxon>
        <taxon>Pteridineae</taxon>
        <taxon>Pteridaceae</taxon>
        <taxon>Parkerioideae</taxon>
        <taxon>Ceratopteris</taxon>
    </lineage>
</organism>
<dbReference type="InterPro" id="IPR011009">
    <property type="entry name" value="Kinase-like_dom_sf"/>
</dbReference>
<dbReference type="AlphaFoldDB" id="A0A8T2T2J8"/>
<evidence type="ECO:0000256" key="3">
    <source>
        <dbReference type="ARBA" id="ARBA00009592"/>
    </source>
</evidence>
<evidence type="ECO:0000256" key="17">
    <source>
        <dbReference type="SAM" id="SignalP"/>
    </source>
</evidence>
<keyword evidence="20" id="KW-1185">Reference proteome</keyword>
<dbReference type="PANTHER" id="PTHR48056:SF82">
    <property type="entry name" value="LRR RECEPTOR-LIKE SERINE_THREONINE-PROTEIN KINASE IRK-RELATED"/>
    <property type="match status" value="1"/>
</dbReference>
<evidence type="ECO:0000256" key="11">
    <source>
        <dbReference type="ARBA" id="ARBA00022989"/>
    </source>
</evidence>
<dbReference type="InterPro" id="IPR050647">
    <property type="entry name" value="Plant_LRR-RLKs"/>
</dbReference>
<dbReference type="FunFam" id="3.80.10.10:FF:000111">
    <property type="entry name" value="LRR receptor-like serine/threonine-protein kinase ERECTA"/>
    <property type="match status" value="1"/>
</dbReference>
<dbReference type="Pfam" id="PF00560">
    <property type="entry name" value="LRR_1"/>
    <property type="match status" value="6"/>
</dbReference>
<evidence type="ECO:0000256" key="4">
    <source>
        <dbReference type="ARBA" id="ARBA00022475"/>
    </source>
</evidence>
<dbReference type="GO" id="GO:0033612">
    <property type="term" value="F:receptor serine/threonine kinase binding"/>
    <property type="evidence" value="ECO:0007669"/>
    <property type="project" value="TreeGrafter"/>
</dbReference>
<evidence type="ECO:0000256" key="5">
    <source>
        <dbReference type="ARBA" id="ARBA00022614"/>
    </source>
</evidence>
<dbReference type="InterPro" id="IPR001245">
    <property type="entry name" value="Ser-Thr/Tyr_kinase_cat_dom"/>
</dbReference>
<keyword evidence="13" id="KW-0675">Receptor</keyword>
<feature type="chain" id="PRO_5036275903" description="Protein kinase domain-containing protein" evidence="17">
    <location>
        <begin position="23"/>
        <end position="994"/>
    </location>
</feature>
<dbReference type="InterPro" id="IPR013210">
    <property type="entry name" value="LRR_N_plant-typ"/>
</dbReference>
<dbReference type="PROSITE" id="PS00107">
    <property type="entry name" value="PROTEIN_KINASE_ATP"/>
    <property type="match status" value="1"/>
</dbReference>
<keyword evidence="12 16" id="KW-0472">Membrane</keyword>
<dbReference type="InterPro" id="IPR017441">
    <property type="entry name" value="Protein_kinase_ATP_BS"/>
</dbReference>
<proteinExistence type="inferred from homology"/>
<reference evidence="19" key="1">
    <citation type="submission" date="2021-08" db="EMBL/GenBank/DDBJ databases">
        <title>WGS assembly of Ceratopteris richardii.</title>
        <authorList>
            <person name="Marchant D.B."/>
            <person name="Chen G."/>
            <person name="Jenkins J."/>
            <person name="Shu S."/>
            <person name="Leebens-Mack J."/>
            <person name="Grimwood J."/>
            <person name="Schmutz J."/>
            <person name="Soltis P."/>
            <person name="Soltis D."/>
            <person name="Chen Z.-H."/>
        </authorList>
    </citation>
    <scope>NUCLEOTIDE SEQUENCE</scope>
    <source>
        <strain evidence="19">Whitten #5841</strain>
        <tissue evidence="19">Leaf</tissue>
    </source>
</reference>
<dbReference type="CDD" id="cd14066">
    <property type="entry name" value="STKc_IRAK"/>
    <property type="match status" value="1"/>
</dbReference>
<dbReference type="PROSITE" id="PS50011">
    <property type="entry name" value="PROTEIN_KINASE_DOM"/>
    <property type="match status" value="1"/>
</dbReference>
<dbReference type="SUPFAM" id="SSF52058">
    <property type="entry name" value="L domain-like"/>
    <property type="match status" value="2"/>
</dbReference>
<dbReference type="FunFam" id="1.10.510.10:FF:000267">
    <property type="entry name" value="probable LRR receptor-like serine/threonine-protein kinase IRK"/>
    <property type="match status" value="1"/>
</dbReference>
<keyword evidence="6 16" id="KW-0812">Transmembrane</keyword>
<feature type="domain" description="Protein kinase" evidence="18">
    <location>
        <begin position="709"/>
        <end position="984"/>
    </location>
</feature>
<evidence type="ECO:0000313" key="19">
    <source>
        <dbReference type="EMBL" id="KAH7387319.1"/>
    </source>
</evidence>
<evidence type="ECO:0000256" key="16">
    <source>
        <dbReference type="SAM" id="Phobius"/>
    </source>
</evidence>
<keyword evidence="7 17" id="KW-0732">Signal</keyword>
<dbReference type="InterPro" id="IPR032675">
    <property type="entry name" value="LRR_dom_sf"/>
</dbReference>
<feature type="binding site" evidence="15">
    <location>
        <position position="738"/>
    </location>
    <ligand>
        <name>ATP</name>
        <dbReference type="ChEBI" id="CHEBI:30616"/>
    </ligand>
</feature>
<keyword evidence="4" id="KW-1003">Cell membrane</keyword>
<dbReference type="InterPro" id="IPR003591">
    <property type="entry name" value="Leu-rich_rpt_typical-subtyp"/>
</dbReference>
<dbReference type="Gene3D" id="3.30.200.20">
    <property type="entry name" value="Phosphorylase Kinase, domain 1"/>
    <property type="match status" value="1"/>
</dbReference>
<dbReference type="Pfam" id="PF08263">
    <property type="entry name" value="LRRNT_2"/>
    <property type="match status" value="1"/>
</dbReference>
<protein>
    <recommendedName>
        <fullName evidence="18">Protein kinase domain-containing protein</fullName>
    </recommendedName>
</protein>
<dbReference type="GO" id="GO:0005886">
    <property type="term" value="C:plasma membrane"/>
    <property type="evidence" value="ECO:0007669"/>
    <property type="project" value="UniProtKB-SubCell"/>
</dbReference>
<dbReference type="SUPFAM" id="SSF56112">
    <property type="entry name" value="Protein kinase-like (PK-like)"/>
    <property type="match status" value="1"/>
</dbReference>
<keyword evidence="10 15" id="KW-0067">ATP-binding</keyword>
<dbReference type="InterPro" id="IPR025875">
    <property type="entry name" value="Leu-rich_rpt_4"/>
</dbReference>
<keyword evidence="9 15" id="KW-0547">Nucleotide-binding</keyword>
<evidence type="ECO:0000256" key="10">
    <source>
        <dbReference type="ARBA" id="ARBA00022840"/>
    </source>
</evidence>
<dbReference type="FunFam" id="3.30.200.20:FF:000295">
    <property type="entry name" value="probable LRR receptor-like serine/threonine-protein kinase IRK"/>
    <property type="match status" value="1"/>
</dbReference>
<evidence type="ECO:0000256" key="9">
    <source>
        <dbReference type="ARBA" id="ARBA00022741"/>
    </source>
</evidence>
<dbReference type="Gene3D" id="1.10.510.10">
    <property type="entry name" value="Transferase(Phosphotransferase) domain 1"/>
    <property type="match status" value="1"/>
</dbReference>